<evidence type="ECO:0000313" key="7">
    <source>
        <dbReference type="Proteomes" id="UP001230188"/>
    </source>
</evidence>
<sequence>MSDEIDVGALAPMFGVRGSEPEYLEYDIRGRGLFERMFFNCGASFLVGMTIGGAVGVWEGSRPGTFRVKTNAMMNGFGKRGSAVGNGFGAVAMLYTLSENLLENFKLDQWTPVAAGVTTGVLYKSMAGPRAIALAGLIGGVLSGALHLSPISPR</sequence>
<dbReference type="Pfam" id="PF02466">
    <property type="entry name" value="Tim17"/>
    <property type="match status" value="1"/>
</dbReference>
<evidence type="ECO:0000313" key="6">
    <source>
        <dbReference type="EMBL" id="KAJ8601701.1"/>
    </source>
</evidence>
<dbReference type="AlphaFoldDB" id="A0AAD7UB66"/>
<dbReference type="GO" id="GO:0030150">
    <property type="term" value="P:protein import into mitochondrial matrix"/>
    <property type="evidence" value="ECO:0007669"/>
    <property type="project" value="TreeGrafter"/>
</dbReference>
<gene>
    <name evidence="6" type="ORF">CTAYLR_003208</name>
</gene>
<feature type="transmembrane region" description="Helical" evidence="5">
    <location>
        <begin position="37"/>
        <end position="58"/>
    </location>
</feature>
<evidence type="ECO:0000256" key="1">
    <source>
        <dbReference type="ARBA" id="ARBA00004141"/>
    </source>
</evidence>
<evidence type="ECO:0000256" key="2">
    <source>
        <dbReference type="ARBA" id="ARBA00022692"/>
    </source>
</evidence>
<evidence type="ECO:0000256" key="4">
    <source>
        <dbReference type="ARBA" id="ARBA00023136"/>
    </source>
</evidence>
<feature type="transmembrane region" description="Helical" evidence="5">
    <location>
        <begin position="131"/>
        <end position="148"/>
    </location>
</feature>
<dbReference type="GO" id="GO:0008320">
    <property type="term" value="F:protein transmembrane transporter activity"/>
    <property type="evidence" value="ECO:0007669"/>
    <property type="project" value="TreeGrafter"/>
</dbReference>
<organism evidence="6 7">
    <name type="scientific">Chrysophaeum taylorii</name>
    <dbReference type="NCBI Taxonomy" id="2483200"/>
    <lineage>
        <taxon>Eukaryota</taxon>
        <taxon>Sar</taxon>
        <taxon>Stramenopiles</taxon>
        <taxon>Ochrophyta</taxon>
        <taxon>Pelagophyceae</taxon>
        <taxon>Pelagomonadales</taxon>
        <taxon>Pelagomonadaceae</taxon>
        <taxon>Chrysophaeum</taxon>
    </lineage>
</organism>
<comment type="subcellular location">
    <subcellularLocation>
        <location evidence="1">Membrane</location>
        <topology evidence="1">Multi-pass membrane protein</topology>
    </subcellularLocation>
</comment>
<keyword evidence="3 5" id="KW-1133">Transmembrane helix</keyword>
<dbReference type="EMBL" id="JAQMWT010000407">
    <property type="protein sequence ID" value="KAJ8601701.1"/>
    <property type="molecule type" value="Genomic_DNA"/>
</dbReference>
<comment type="caution">
    <text evidence="6">The sequence shown here is derived from an EMBL/GenBank/DDBJ whole genome shotgun (WGS) entry which is preliminary data.</text>
</comment>
<protein>
    <recommendedName>
        <fullName evidence="8">Mitochondrial import inner membrane translocase subunit TIM23</fullName>
    </recommendedName>
</protein>
<proteinExistence type="predicted"/>
<dbReference type="Proteomes" id="UP001230188">
    <property type="component" value="Unassembled WGS sequence"/>
</dbReference>
<dbReference type="InterPro" id="IPR045238">
    <property type="entry name" value="Tim23-like"/>
</dbReference>
<keyword evidence="7" id="KW-1185">Reference proteome</keyword>
<accession>A0AAD7UB66</accession>
<dbReference type="GO" id="GO:0005744">
    <property type="term" value="C:TIM23 mitochondrial import inner membrane translocase complex"/>
    <property type="evidence" value="ECO:0007669"/>
    <property type="project" value="TreeGrafter"/>
</dbReference>
<name>A0AAD7UB66_9STRA</name>
<keyword evidence="2 5" id="KW-0812">Transmembrane</keyword>
<evidence type="ECO:0000256" key="3">
    <source>
        <dbReference type="ARBA" id="ARBA00022989"/>
    </source>
</evidence>
<dbReference type="PANTHER" id="PTHR15371">
    <property type="entry name" value="TIM23"/>
    <property type="match status" value="1"/>
</dbReference>
<evidence type="ECO:0008006" key="8">
    <source>
        <dbReference type="Google" id="ProtNLM"/>
    </source>
</evidence>
<keyword evidence="4 5" id="KW-0472">Membrane</keyword>
<dbReference type="PANTHER" id="PTHR15371:SF0">
    <property type="entry name" value="SD19278P"/>
    <property type="match status" value="1"/>
</dbReference>
<evidence type="ECO:0000256" key="5">
    <source>
        <dbReference type="SAM" id="Phobius"/>
    </source>
</evidence>
<reference evidence="6" key="1">
    <citation type="submission" date="2023-01" db="EMBL/GenBank/DDBJ databases">
        <title>Metagenome sequencing of chrysophaentin producing Chrysophaeum taylorii.</title>
        <authorList>
            <person name="Davison J."/>
            <person name="Bewley C."/>
        </authorList>
    </citation>
    <scope>NUCLEOTIDE SEQUENCE</scope>
    <source>
        <strain evidence="6">NIES-1699</strain>
    </source>
</reference>